<dbReference type="GO" id="GO:0030313">
    <property type="term" value="C:cell envelope"/>
    <property type="evidence" value="ECO:0007669"/>
    <property type="project" value="UniProtKB-SubCell"/>
</dbReference>
<reference evidence="5" key="2">
    <citation type="journal article" date="2021" name="PeerJ">
        <title>Extensive microbial diversity within the chicken gut microbiome revealed by metagenomics and culture.</title>
        <authorList>
            <person name="Gilroy R."/>
            <person name="Ravi A."/>
            <person name="Getino M."/>
            <person name="Pursley I."/>
            <person name="Horton D.L."/>
            <person name="Alikhan N.F."/>
            <person name="Baker D."/>
            <person name="Gharbi K."/>
            <person name="Hall N."/>
            <person name="Watson M."/>
            <person name="Adriaenssens E.M."/>
            <person name="Foster-Nyarko E."/>
            <person name="Jarju S."/>
            <person name="Secka A."/>
            <person name="Antonio M."/>
            <person name="Oren A."/>
            <person name="Chaudhuri R.R."/>
            <person name="La Ragione R."/>
            <person name="Hildebrand F."/>
            <person name="Pallen M.J."/>
        </authorList>
    </citation>
    <scope>NUCLEOTIDE SEQUENCE</scope>
    <source>
        <strain evidence="5">6919</strain>
    </source>
</reference>
<dbReference type="CDD" id="cd14658">
    <property type="entry name" value="Imelysin-like_IrpA"/>
    <property type="match status" value="1"/>
</dbReference>
<dbReference type="Proteomes" id="UP000823598">
    <property type="component" value="Unassembled WGS sequence"/>
</dbReference>
<feature type="signal peptide" evidence="3">
    <location>
        <begin position="1"/>
        <end position="25"/>
    </location>
</feature>
<keyword evidence="2 3" id="KW-0732">Signal</keyword>
<feature type="chain" id="PRO_5038482368" evidence="3">
    <location>
        <begin position="26"/>
        <end position="422"/>
    </location>
</feature>
<dbReference type="EMBL" id="JADIMC010000035">
    <property type="protein sequence ID" value="MBO8475947.1"/>
    <property type="molecule type" value="Genomic_DNA"/>
</dbReference>
<evidence type="ECO:0000256" key="2">
    <source>
        <dbReference type="ARBA" id="ARBA00022729"/>
    </source>
</evidence>
<evidence type="ECO:0000256" key="1">
    <source>
        <dbReference type="ARBA" id="ARBA00004196"/>
    </source>
</evidence>
<feature type="domain" description="Imelysin-like" evidence="4">
    <location>
        <begin position="65"/>
        <end position="412"/>
    </location>
</feature>
<gene>
    <name evidence="5" type="ORF">IAB88_03025</name>
</gene>
<dbReference type="PROSITE" id="PS51257">
    <property type="entry name" value="PROKAR_LIPOPROTEIN"/>
    <property type="match status" value="1"/>
</dbReference>
<dbReference type="AlphaFoldDB" id="A0A9D9IP80"/>
<comment type="caution">
    <text evidence="5">The sequence shown here is derived from an EMBL/GenBank/DDBJ whole genome shotgun (WGS) entry which is preliminary data.</text>
</comment>
<dbReference type="Gene3D" id="1.20.1420.20">
    <property type="entry name" value="M75 peptidase, HXXE motif"/>
    <property type="match status" value="1"/>
</dbReference>
<reference evidence="5" key="1">
    <citation type="submission" date="2020-10" db="EMBL/GenBank/DDBJ databases">
        <authorList>
            <person name="Gilroy R."/>
        </authorList>
    </citation>
    <scope>NUCLEOTIDE SEQUENCE</scope>
    <source>
        <strain evidence="5">6919</strain>
    </source>
</reference>
<dbReference type="InterPro" id="IPR034982">
    <property type="entry name" value="Imelysin-like_IrpA"/>
</dbReference>
<proteinExistence type="predicted"/>
<evidence type="ECO:0000313" key="6">
    <source>
        <dbReference type="Proteomes" id="UP000823598"/>
    </source>
</evidence>
<dbReference type="Pfam" id="PF09375">
    <property type="entry name" value="Peptidase_M75"/>
    <property type="match status" value="1"/>
</dbReference>
<name>A0A9D9IP80_9BACT</name>
<evidence type="ECO:0000256" key="3">
    <source>
        <dbReference type="SAM" id="SignalP"/>
    </source>
</evidence>
<evidence type="ECO:0000313" key="5">
    <source>
        <dbReference type="EMBL" id="MBO8475947.1"/>
    </source>
</evidence>
<organism evidence="5 6">
    <name type="scientific">Candidatus Limisoma faecipullorum</name>
    <dbReference type="NCBI Taxonomy" id="2840854"/>
    <lineage>
        <taxon>Bacteria</taxon>
        <taxon>Pseudomonadati</taxon>
        <taxon>Bacteroidota</taxon>
        <taxon>Bacteroidia</taxon>
        <taxon>Bacteroidales</taxon>
        <taxon>Candidatus Limisoma</taxon>
    </lineage>
</organism>
<dbReference type="InterPro" id="IPR018976">
    <property type="entry name" value="Imelysin-like"/>
</dbReference>
<protein>
    <submittedName>
        <fullName evidence="5">Peptidase M75</fullName>
    </submittedName>
</protein>
<accession>A0A9D9IP80</accession>
<comment type="subcellular location">
    <subcellularLocation>
        <location evidence="1">Cell envelope</location>
    </subcellularLocation>
</comment>
<dbReference type="InterPro" id="IPR038352">
    <property type="entry name" value="Imelysin_sf"/>
</dbReference>
<evidence type="ECO:0000259" key="4">
    <source>
        <dbReference type="Pfam" id="PF09375"/>
    </source>
</evidence>
<sequence length="422" mass="45784">MKKVSKLVMMLLAGVLSVASLSSCNDDNDEPTPGPGELTEKEQEMKAIAEQFVSATVNETYKLLADYTDQLCNAMIDLREKVRDGSVQDADVKNVCDIFLEARAAYEESEAFLFGAASDFGIDPHIDTWPLDLPGLAQALTNDLQIAAMDVADDGSWSGDTYAGNKLGQELLGFHGIEFVIFRDGAPRTAADLLGNEDYPEFTAAIPGKTVSGLNEVIFAAAVAGDLRNCCFRMEVAWNKEAPAAHITKVEELEWPVTVGSGDLSYGENFLMAGQAGSTYATWRLAMDAILVAGCQNIADEVGQQKMGQPAYGTDINYIESPYSHMSLVDFHDNMVSIENCYMGGREEVRDETKSLHAYLQKYNPELDTKVVNAINDAKAKIKACPAPFVQNYTAPEVKTAIEACSTLSSALSEASEWISAN</sequence>